<evidence type="ECO:0000313" key="5">
    <source>
        <dbReference type="EMBL" id="CAG2235089.1"/>
    </source>
</evidence>
<feature type="domain" description="Transposase Helix-turn-helix" evidence="4">
    <location>
        <begin position="17"/>
        <end position="67"/>
    </location>
</feature>
<organism evidence="5 6">
    <name type="scientific">Mytilus edulis</name>
    <name type="common">Blue mussel</name>
    <dbReference type="NCBI Taxonomy" id="6550"/>
    <lineage>
        <taxon>Eukaryota</taxon>
        <taxon>Metazoa</taxon>
        <taxon>Spiralia</taxon>
        <taxon>Lophotrochozoa</taxon>
        <taxon>Mollusca</taxon>
        <taxon>Bivalvia</taxon>
        <taxon>Autobranchia</taxon>
        <taxon>Pteriomorphia</taxon>
        <taxon>Mytilida</taxon>
        <taxon>Mytiloidea</taxon>
        <taxon>Mytilidae</taxon>
        <taxon>Mytilinae</taxon>
        <taxon>Mytilus</taxon>
    </lineage>
</organism>
<dbReference type="Pfam" id="PF13359">
    <property type="entry name" value="DDE_Tnp_4"/>
    <property type="match status" value="1"/>
</dbReference>
<dbReference type="PANTHER" id="PTHR23080">
    <property type="entry name" value="THAP DOMAIN PROTEIN"/>
    <property type="match status" value="1"/>
</dbReference>
<sequence>MQACLIHFLIGKGSREKLSLIDEFFLTMVRLKVGLLVEDLAIRFSISVGLVSQIFSSWINLMYVDLKELCELPSKEVLNENQSHAMKDFEDVRVIIDCTEIFVQNPSKLDARKQVFSNYNTFKFLIGVSPQMGRTYVSRMYGGRASDKFITCDSVDLLHNLEVNKGSVMADRGFLKWYIK</sequence>
<feature type="domain" description="DDE Tnp4" evidence="3">
    <location>
        <begin position="96"/>
        <end position="174"/>
    </location>
</feature>
<protein>
    <recommendedName>
        <fullName evidence="7">DDE Tnp4 domain-containing protein</fullName>
    </recommendedName>
</protein>
<evidence type="ECO:0000313" key="6">
    <source>
        <dbReference type="Proteomes" id="UP000683360"/>
    </source>
</evidence>
<gene>
    <name evidence="5" type="ORF">MEDL_47735</name>
</gene>
<evidence type="ECO:0000259" key="4">
    <source>
        <dbReference type="Pfam" id="PF13613"/>
    </source>
</evidence>
<evidence type="ECO:0000256" key="1">
    <source>
        <dbReference type="ARBA" id="ARBA00001968"/>
    </source>
</evidence>
<dbReference type="OrthoDB" id="6125378at2759"/>
<dbReference type="Pfam" id="PF13613">
    <property type="entry name" value="HTH_Tnp_4"/>
    <property type="match status" value="1"/>
</dbReference>
<dbReference type="InterPro" id="IPR027806">
    <property type="entry name" value="HARBI1_dom"/>
</dbReference>
<reference evidence="5" key="1">
    <citation type="submission" date="2021-03" db="EMBL/GenBank/DDBJ databases">
        <authorList>
            <person name="Bekaert M."/>
        </authorList>
    </citation>
    <scope>NUCLEOTIDE SEQUENCE</scope>
</reference>
<dbReference type="AlphaFoldDB" id="A0A8S3TXF7"/>
<dbReference type="Proteomes" id="UP000683360">
    <property type="component" value="Unassembled WGS sequence"/>
</dbReference>
<evidence type="ECO:0000259" key="3">
    <source>
        <dbReference type="Pfam" id="PF13359"/>
    </source>
</evidence>
<comment type="caution">
    <text evidence="5">The sequence shown here is derived from an EMBL/GenBank/DDBJ whole genome shotgun (WGS) entry which is preliminary data.</text>
</comment>
<dbReference type="InterPro" id="IPR027805">
    <property type="entry name" value="Transposase_HTH_dom"/>
</dbReference>
<evidence type="ECO:0008006" key="7">
    <source>
        <dbReference type="Google" id="ProtNLM"/>
    </source>
</evidence>
<dbReference type="GO" id="GO:0046872">
    <property type="term" value="F:metal ion binding"/>
    <property type="evidence" value="ECO:0007669"/>
    <property type="project" value="UniProtKB-KW"/>
</dbReference>
<proteinExistence type="predicted"/>
<dbReference type="EMBL" id="CAJPWZ010002309">
    <property type="protein sequence ID" value="CAG2235089.1"/>
    <property type="molecule type" value="Genomic_DNA"/>
</dbReference>
<comment type="cofactor">
    <cofactor evidence="1">
        <name>a divalent metal cation</name>
        <dbReference type="ChEBI" id="CHEBI:60240"/>
    </cofactor>
</comment>
<keyword evidence="2" id="KW-0479">Metal-binding</keyword>
<evidence type="ECO:0000256" key="2">
    <source>
        <dbReference type="ARBA" id="ARBA00022723"/>
    </source>
</evidence>
<keyword evidence="6" id="KW-1185">Reference proteome</keyword>
<name>A0A8S3TXF7_MYTED</name>
<accession>A0A8S3TXF7</accession>